<evidence type="ECO:0000313" key="4">
    <source>
        <dbReference type="EMBL" id="RYR07016.1"/>
    </source>
</evidence>
<dbReference type="PRINTS" id="PR00364">
    <property type="entry name" value="DISEASERSIST"/>
</dbReference>
<sequence>MATLQESGNSSSTLKEWEFDVFLSFRGPETRYGFTGYLHKALCEKGIRTFMDLEDLISGNKIQQTFARAIESSRIAIVVFSEHYADTSFLLRELVKLLECSQRYGQFVLPIFYLVDPGDVRHQRGSYEKAMAVHEERFKDKAPIWRAALRDAANLSGLHYKGTFTLFMSLNFKRAWLSTSALILCRDEFEYEFIEKITKQVLAIIKEDMLPVVADYPVRPESQVQASFDSASTFSVSRQYQYHVFLSFRGCDTRYCFTGSLFKALRDNKIHTFMDDVGLHRGNDISRTLIQAIQGSRIAIIVFSQNYADSTYCLDELVKILECHESDDQFVLPVFYEVDTNDVRRQTGSYGEAMAKHEEKFKDDKSKVEKWKRALHEAANFTGFCFKGKKYEHEFIAKIVGVVSKEIKRVALPVADYPIGLESQVSKVKSLIFSDGYDGVHMIGIHGNGGSGKTTIAHAIYHLIANGFESICFLENVRENSYKHGLVHLQDILLSNIFERKNLKSTSVEQGISNIQHWLQQKKILLILDDVDKIEQLQALAGKPDWFGRGTRVIITTRDKDLLVCHGIQRIYQLENSNPESNITASARKDNTEQVVEKITSGQVNGSLEPPFSEDTNVDRSKQVSVIQAQSNAQVICQFNENQAEFCHTRSLERIESANTLKVKEELEVVDLSLCAKLASLEEKKRELEEQIRAVKAEISDFILQQRDSC</sequence>
<name>A0A444YYN4_ARAHY</name>
<dbReference type="Pfam" id="PF01582">
    <property type="entry name" value="TIR"/>
    <property type="match status" value="2"/>
</dbReference>
<dbReference type="SUPFAM" id="SSF52540">
    <property type="entry name" value="P-loop containing nucleoside triphosphate hydrolases"/>
    <property type="match status" value="1"/>
</dbReference>
<dbReference type="GO" id="GO:0007165">
    <property type="term" value="P:signal transduction"/>
    <property type="evidence" value="ECO:0007669"/>
    <property type="project" value="InterPro"/>
</dbReference>
<dbReference type="FunFam" id="3.40.50.10140:FF:000007">
    <property type="entry name" value="Disease resistance protein (TIR-NBS-LRR class)"/>
    <property type="match status" value="1"/>
</dbReference>
<feature type="domain" description="TIR" evidence="3">
    <location>
        <begin position="240"/>
        <end position="407"/>
    </location>
</feature>
<evidence type="ECO:0000313" key="5">
    <source>
        <dbReference type="Proteomes" id="UP000289738"/>
    </source>
</evidence>
<dbReference type="InterPro" id="IPR027417">
    <property type="entry name" value="P-loop_NTPase"/>
</dbReference>
<dbReference type="EMBL" id="SDMP01000015">
    <property type="protein sequence ID" value="RYR07016.1"/>
    <property type="molecule type" value="Genomic_DNA"/>
</dbReference>
<accession>A0A444YYN4</accession>
<dbReference type="SMART" id="SM00382">
    <property type="entry name" value="AAA"/>
    <property type="match status" value="1"/>
</dbReference>
<dbReference type="InterPro" id="IPR000157">
    <property type="entry name" value="TIR_dom"/>
</dbReference>
<dbReference type="Gene3D" id="3.40.50.10140">
    <property type="entry name" value="Toll/interleukin-1 receptor homology (TIR) domain"/>
    <property type="match status" value="2"/>
</dbReference>
<dbReference type="GO" id="GO:0043531">
    <property type="term" value="F:ADP binding"/>
    <property type="evidence" value="ECO:0007669"/>
    <property type="project" value="InterPro"/>
</dbReference>
<protein>
    <recommendedName>
        <fullName evidence="3">TIR domain-containing protein</fullName>
    </recommendedName>
</protein>
<dbReference type="InterPro" id="IPR035897">
    <property type="entry name" value="Toll_tir_struct_dom_sf"/>
</dbReference>
<dbReference type="STRING" id="3818.A0A444YYN4"/>
<dbReference type="Pfam" id="PF00931">
    <property type="entry name" value="NB-ARC"/>
    <property type="match status" value="1"/>
</dbReference>
<dbReference type="Gene3D" id="3.40.50.300">
    <property type="entry name" value="P-loop containing nucleotide triphosphate hydrolases"/>
    <property type="match status" value="1"/>
</dbReference>
<dbReference type="SMART" id="SM00255">
    <property type="entry name" value="TIR"/>
    <property type="match status" value="2"/>
</dbReference>
<dbReference type="PANTHER" id="PTHR11017">
    <property type="entry name" value="LEUCINE-RICH REPEAT-CONTAINING PROTEIN"/>
    <property type="match status" value="1"/>
</dbReference>
<organism evidence="4 5">
    <name type="scientific">Arachis hypogaea</name>
    <name type="common">Peanut</name>
    <dbReference type="NCBI Taxonomy" id="3818"/>
    <lineage>
        <taxon>Eukaryota</taxon>
        <taxon>Viridiplantae</taxon>
        <taxon>Streptophyta</taxon>
        <taxon>Embryophyta</taxon>
        <taxon>Tracheophyta</taxon>
        <taxon>Spermatophyta</taxon>
        <taxon>Magnoliopsida</taxon>
        <taxon>eudicotyledons</taxon>
        <taxon>Gunneridae</taxon>
        <taxon>Pentapetalae</taxon>
        <taxon>rosids</taxon>
        <taxon>fabids</taxon>
        <taxon>Fabales</taxon>
        <taxon>Fabaceae</taxon>
        <taxon>Papilionoideae</taxon>
        <taxon>50 kb inversion clade</taxon>
        <taxon>dalbergioids sensu lato</taxon>
        <taxon>Dalbergieae</taxon>
        <taxon>Pterocarpus clade</taxon>
        <taxon>Arachis</taxon>
    </lineage>
</organism>
<dbReference type="AlphaFoldDB" id="A0A444YYN4"/>
<dbReference type="InterPro" id="IPR002182">
    <property type="entry name" value="NB-ARC"/>
</dbReference>
<feature type="domain" description="TIR" evidence="3">
    <location>
        <begin position="17"/>
        <end position="205"/>
    </location>
</feature>
<gene>
    <name evidence="4" type="ORF">Ahy_B05g074338</name>
</gene>
<comment type="caution">
    <text evidence="4">The sequence shown here is derived from an EMBL/GenBank/DDBJ whole genome shotgun (WGS) entry which is preliminary data.</text>
</comment>
<dbReference type="Proteomes" id="UP000289738">
    <property type="component" value="Chromosome B05"/>
</dbReference>
<dbReference type="SUPFAM" id="SSF52200">
    <property type="entry name" value="Toll/Interleukin receptor TIR domain"/>
    <property type="match status" value="2"/>
</dbReference>
<evidence type="ECO:0000259" key="3">
    <source>
        <dbReference type="PROSITE" id="PS50104"/>
    </source>
</evidence>
<dbReference type="InterPro" id="IPR003593">
    <property type="entry name" value="AAA+_ATPase"/>
</dbReference>
<dbReference type="GO" id="GO:0006952">
    <property type="term" value="P:defense response"/>
    <property type="evidence" value="ECO:0007669"/>
    <property type="project" value="InterPro"/>
</dbReference>
<dbReference type="PROSITE" id="PS50104">
    <property type="entry name" value="TIR"/>
    <property type="match status" value="2"/>
</dbReference>
<keyword evidence="1" id="KW-0520">NAD</keyword>
<proteinExistence type="predicted"/>
<keyword evidence="5" id="KW-1185">Reference proteome</keyword>
<evidence type="ECO:0000256" key="1">
    <source>
        <dbReference type="ARBA" id="ARBA00023027"/>
    </source>
</evidence>
<evidence type="ECO:0000256" key="2">
    <source>
        <dbReference type="SAM" id="Coils"/>
    </source>
</evidence>
<feature type="coiled-coil region" evidence="2">
    <location>
        <begin position="671"/>
        <end position="705"/>
    </location>
</feature>
<reference evidence="4 5" key="1">
    <citation type="submission" date="2019-01" db="EMBL/GenBank/DDBJ databases">
        <title>Sequencing of cultivated peanut Arachis hypogaea provides insights into genome evolution and oil improvement.</title>
        <authorList>
            <person name="Chen X."/>
        </authorList>
    </citation>
    <scope>NUCLEOTIDE SEQUENCE [LARGE SCALE GENOMIC DNA]</scope>
    <source>
        <strain evidence="5">cv. Fuhuasheng</strain>
        <tissue evidence="4">Leaves</tissue>
    </source>
</reference>
<keyword evidence="2" id="KW-0175">Coiled coil</keyword>
<dbReference type="PANTHER" id="PTHR11017:SF570">
    <property type="entry name" value="DISEASE RESISTANCE PROTEIN (TIR-NBS CLASS)-RELATED"/>
    <property type="match status" value="1"/>
</dbReference>
<dbReference type="InterPro" id="IPR044974">
    <property type="entry name" value="Disease_R_plants"/>
</dbReference>